<dbReference type="GO" id="GO:0000178">
    <property type="term" value="C:exosome (RNase complex)"/>
    <property type="evidence" value="ECO:0007669"/>
    <property type="project" value="TreeGrafter"/>
</dbReference>
<gene>
    <name evidence="4" type="ORF">J5N97_006107</name>
</gene>
<feature type="region of interest" description="Disordered" evidence="2">
    <location>
        <begin position="216"/>
        <end position="252"/>
    </location>
</feature>
<evidence type="ECO:0000256" key="1">
    <source>
        <dbReference type="SAM" id="Coils"/>
    </source>
</evidence>
<feature type="region of interest" description="Disordered" evidence="2">
    <location>
        <begin position="1"/>
        <end position="80"/>
    </location>
</feature>
<feature type="compositionally biased region" description="Pro residues" evidence="2">
    <location>
        <begin position="20"/>
        <end position="30"/>
    </location>
</feature>
<feature type="compositionally biased region" description="Polar residues" evidence="2">
    <location>
        <begin position="232"/>
        <end position="243"/>
    </location>
</feature>
<sequence length="1749" mass="196926">METKIDELRAKAIASLPNSNPKPSPPPQPKSPETREEGELSHSDEAVTTCFTAPPEKKTSTEPDPGPVSGASTKSSKISMPKFKKAINQHHTCHSVMTNTQLLQKSVVQNHNQFSKKRKATFKSNSNQNLGWPGKGSNDNLVIRFSDDDSESGSEECQHGKTLGGKVDLTRSKISSTSLQLKPEGLQHAINNRPKQVWKKESACMPSNSANFKKLGAKDKCPGASSVEKESNIQGSSYISKGSTGRETDTQRSANLADHQLASLRHQIAVRENELRVQQENELRIRQRAAFQSKEMVSGLYSAQHRPDFVKGDAQIAGINVLASANTIGLAPKEQTLKRAKLDENAHSKLSSGDQVQGQVPFGKSSDDLQHHESDGERLMGTKDTSMQHQEVNVHVPVSSESLHNVLKDNKSLGPTHETLSSAVGNLGMPLQLQNNSKFSSGISFSHSQSHDRTLQMDSNTLTKKLPVDQMMSSFESLPILRQFNISRKKDASPFLDDPTNTHDLEGSQQTIPKVGIGMPSSTSTNTLDKYLSVPVGKLLAAETTILREGNANLQTLRELEELHDKELEEAQELRRRCEVEERRALIAYREAQRALMDANEKCTLLYRKRELFSCQARTLMMEASSSIWPSSWRSSGGTVMDLSKTAPSAIFDLPPHVGHEMPANHRTVCQLGYESSIHCPDGSLVDLSCNPINICNYGSEQCHEPNRGSSEHKDNIGFTGERATNSNEESFPCDHSISEGTHTDKHVEKPFNEKAHDFELEASLRSQLVARLGKRSSTCKNSDGSKTDIFDKEAISTDEFKKPYSPSMLQSLEGEKKKMTSFQGIEKPRSSIDQSSSQANGPPHYTVDDPHKMSNPGDCGSFSKESCWQMCIPVLSLPSSVLHIVSRHVKLLFSESGHGFHEKDIMLNISPRVIVEYEPGQKVSSRLYNERCRGKIEKDSHSGDLAIDFFWPFCMFELRGRCNDEECPWQHFRNLKQTKNSLASGLDSQACHSPCLGKSASFGSHYSLDQNHLQIPTYQIGVYLMKAGLHLSQSILARCTWQYWQRGFSTSSILPLSIQRTLPPDAPCLESDDSRVADDHKRNMPAFHFQCPDGMLMQAMQGLTDAEQSLELALDLFNGTFYRPDPKQALSLLSRAIEAYPNSVILWVIYLHIFYSGETYKRNDDIFPYAVEHNKQSYELWLMYINSRMQLSNRLDAYVSALNALCDEVNACDKGRRYISACILDIFLQMVDFLQMSDNVDWVLERIYELVRPNSNSNDKLLSDIYSQLIVSDRCIFWFCCVHLTIYKRLPEAIVQQFEFEKDLPFEYEWPCAQVANDEKDQALEIMRFAVDKVILDHEDNSYEKDPVDLRPLHFLVVCHLRCKAALEGLQSVADLLPKYMKMHPTCIELILMSARLQESCTVGLQRFEEILSNWPKEMPGVQCVWNQYVEYILKDGRIEFAQKVMDQWYQNFSCIKLDTETGNIVEKKDDAVELPSYVNISTSTDDIFSVLNLYLYKVLHKDYIQASAAINKALKLANFEDFRHCVREHAAFISIDKSKDVKDVPSVLVGLIKGYLGDCRFSVALQPLSRRFYQNIKKPRIRQLVNGILGPASMSHSLVNSVLEACYGPMLLPKHFGKPKDLVDFVEPLMEVAPSNYLLALSVYKLTSKTFNFTGIASDAVMFWATTLLVNSIFQAVPAAPEHIWLEVANVLKDFEVKNITQWFHELAISVYPFSVRLWQSYLDISKKTGNADLTVKMARERGIELR</sequence>
<dbReference type="SUPFAM" id="SSF48452">
    <property type="entry name" value="TPR-like"/>
    <property type="match status" value="1"/>
</dbReference>
<feature type="region of interest" description="Disordered" evidence="2">
    <location>
        <begin position="816"/>
        <end position="851"/>
    </location>
</feature>
<comment type="caution">
    <text evidence="4">The sequence shown here is derived from an EMBL/GenBank/DDBJ whole genome shotgun (WGS) entry which is preliminary data.</text>
</comment>
<protein>
    <recommendedName>
        <fullName evidence="3">Putative zinc-finger domain-containing protein</fullName>
    </recommendedName>
</protein>
<feature type="region of interest" description="Disordered" evidence="2">
    <location>
        <begin position="119"/>
        <end position="138"/>
    </location>
</feature>
<feature type="domain" description="Putative zinc-finger" evidence="3">
    <location>
        <begin position="954"/>
        <end position="974"/>
    </location>
</feature>
<proteinExistence type="predicted"/>
<dbReference type="Gene3D" id="1.25.40.10">
    <property type="entry name" value="Tetratricopeptide repeat domain"/>
    <property type="match status" value="1"/>
</dbReference>
<reference evidence="4" key="1">
    <citation type="submission" date="2021-03" db="EMBL/GenBank/DDBJ databases">
        <authorList>
            <person name="Li Z."/>
            <person name="Yang C."/>
        </authorList>
    </citation>
    <scope>NUCLEOTIDE SEQUENCE</scope>
    <source>
        <strain evidence="4">Dzin_1.0</strain>
        <tissue evidence="4">Leaf</tissue>
    </source>
</reference>
<feature type="compositionally biased region" description="Basic and acidic residues" evidence="2">
    <location>
        <begin position="216"/>
        <end position="231"/>
    </location>
</feature>
<dbReference type="EMBL" id="JAGGNH010000001">
    <property type="protein sequence ID" value="KAJ0987751.1"/>
    <property type="molecule type" value="Genomic_DNA"/>
</dbReference>
<feature type="region of interest" description="Disordered" evidence="2">
    <location>
        <begin position="491"/>
        <end position="521"/>
    </location>
</feature>
<feature type="region of interest" description="Disordered" evidence="2">
    <location>
        <begin position="706"/>
        <end position="733"/>
    </location>
</feature>
<evidence type="ECO:0000313" key="4">
    <source>
        <dbReference type="EMBL" id="KAJ0987751.1"/>
    </source>
</evidence>
<dbReference type="Proteomes" id="UP001085076">
    <property type="component" value="Miscellaneous, Linkage group lg01"/>
</dbReference>
<feature type="compositionally biased region" description="Polar residues" evidence="2">
    <location>
        <begin position="348"/>
        <end position="358"/>
    </location>
</feature>
<keyword evidence="5" id="KW-1185">Reference proteome</keyword>
<feature type="compositionally biased region" description="Basic and acidic residues" evidence="2">
    <location>
        <begin position="706"/>
        <end position="716"/>
    </location>
</feature>
<dbReference type="InterPro" id="IPR011990">
    <property type="entry name" value="TPR-like_helical_dom_sf"/>
</dbReference>
<dbReference type="OrthoDB" id="1922977at2759"/>
<dbReference type="InterPro" id="IPR039278">
    <property type="entry name" value="Red1"/>
</dbReference>
<reference evidence="4" key="2">
    <citation type="journal article" date="2022" name="Hortic Res">
        <title>The genome of Dioscorea zingiberensis sheds light on the biosynthesis, origin and evolution of the medicinally important diosgenin saponins.</title>
        <authorList>
            <person name="Li Y."/>
            <person name="Tan C."/>
            <person name="Li Z."/>
            <person name="Guo J."/>
            <person name="Li S."/>
            <person name="Chen X."/>
            <person name="Wang C."/>
            <person name="Dai X."/>
            <person name="Yang H."/>
            <person name="Song W."/>
            <person name="Hou L."/>
            <person name="Xu J."/>
            <person name="Tong Z."/>
            <person name="Xu A."/>
            <person name="Yuan X."/>
            <person name="Wang W."/>
            <person name="Yang Q."/>
            <person name="Chen L."/>
            <person name="Sun Z."/>
            <person name="Wang K."/>
            <person name="Pan B."/>
            <person name="Chen J."/>
            <person name="Bao Y."/>
            <person name="Liu F."/>
            <person name="Qi X."/>
            <person name="Gang D.R."/>
            <person name="Wen J."/>
            <person name="Li J."/>
        </authorList>
    </citation>
    <scope>NUCLEOTIDE SEQUENCE</scope>
    <source>
        <strain evidence="4">Dzin_1.0</strain>
    </source>
</reference>
<dbReference type="PANTHER" id="PTHR21563">
    <property type="entry name" value="ZINC FINGER C3H1 DOMAIN-CONTAINING PROTEIN"/>
    <property type="match status" value="1"/>
</dbReference>
<evidence type="ECO:0000256" key="2">
    <source>
        <dbReference type="SAM" id="MobiDB-lite"/>
    </source>
</evidence>
<dbReference type="Pfam" id="PF10650">
    <property type="entry name" value="zf-C3H1"/>
    <property type="match status" value="1"/>
</dbReference>
<feature type="compositionally biased region" description="Polar residues" evidence="2">
    <location>
        <begin position="832"/>
        <end position="841"/>
    </location>
</feature>
<feature type="region of interest" description="Disordered" evidence="2">
    <location>
        <begin position="346"/>
        <end position="375"/>
    </location>
</feature>
<evidence type="ECO:0000313" key="5">
    <source>
        <dbReference type="Proteomes" id="UP001085076"/>
    </source>
</evidence>
<organism evidence="4 5">
    <name type="scientific">Dioscorea zingiberensis</name>
    <dbReference type="NCBI Taxonomy" id="325984"/>
    <lineage>
        <taxon>Eukaryota</taxon>
        <taxon>Viridiplantae</taxon>
        <taxon>Streptophyta</taxon>
        <taxon>Embryophyta</taxon>
        <taxon>Tracheophyta</taxon>
        <taxon>Spermatophyta</taxon>
        <taxon>Magnoliopsida</taxon>
        <taxon>Liliopsida</taxon>
        <taxon>Dioscoreales</taxon>
        <taxon>Dioscoreaceae</taxon>
        <taxon>Dioscorea</taxon>
    </lineage>
</organism>
<dbReference type="InterPro" id="IPR019607">
    <property type="entry name" value="Putative_zinc-finger_domain"/>
</dbReference>
<keyword evidence="1" id="KW-0175">Coiled coil</keyword>
<dbReference type="GO" id="GO:0005634">
    <property type="term" value="C:nucleus"/>
    <property type="evidence" value="ECO:0007669"/>
    <property type="project" value="TreeGrafter"/>
</dbReference>
<feature type="compositionally biased region" description="Basic and acidic residues" evidence="2">
    <location>
        <begin position="365"/>
        <end position="375"/>
    </location>
</feature>
<feature type="compositionally biased region" description="Basic and acidic residues" evidence="2">
    <location>
        <begin position="1"/>
        <end position="10"/>
    </location>
</feature>
<feature type="compositionally biased region" description="Basic and acidic residues" evidence="2">
    <location>
        <begin position="32"/>
        <end position="45"/>
    </location>
</feature>
<accession>A0A9D5HTE1</accession>
<feature type="coiled-coil region" evidence="1">
    <location>
        <begin position="554"/>
        <end position="584"/>
    </location>
</feature>
<evidence type="ECO:0000259" key="3">
    <source>
        <dbReference type="Pfam" id="PF10650"/>
    </source>
</evidence>
<dbReference type="PANTHER" id="PTHR21563:SF3">
    <property type="entry name" value="ZINC FINGER C3H1 DOMAIN-CONTAINING PROTEIN"/>
    <property type="match status" value="1"/>
</dbReference>
<name>A0A9D5HTE1_9LILI</name>